<dbReference type="STRING" id="121616.GA0070216_12452"/>
<dbReference type="SUPFAM" id="SSF51735">
    <property type="entry name" value="NAD(P)-binding Rossmann-fold domains"/>
    <property type="match status" value="1"/>
</dbReference>
<dbReference type="GO" id="GO:0016491">
    <property type="term" value="F:oxidoreductase activity"/>
    <property type="evidence" value="ECO:0007669"/>
    <property type="project" value="InterPro"/>
</dbReference>
<proteinExistence type="predicted"/>
<dbReference type="EMBL" id="FMCU01000024">
    <property type="protein sequence ID" value="SCF47941.1"/>
    <property type="molecule type" value="Genomic_DNA"/>
</dbReference>
<dbReference type="CDD" id="cd05289">
    <property type="entry name" value="MDR_like_2"/>
    <property type="match status" value="1"/>
</dbReference>
<dbReference type="InterPro" id="IPR013154">
    <property type="entry name" value="ADH-like_N"/>
</dbReference>
<organism evidence="2 3">
    <name type="scientific">Micromonospora matsumotoense</name>
    <dbReference type="NCBI Taxonomy" id="121616"/>
    <lineage>
        <taxon>Bacteria</taxon>
        <taxon>Bacillati</taxon>
        <taxon>Actinomycetota</taxon>
        <taxon>Actinomycetes</taxon>
        <taxon>Micromonosporales</taxon>
        <taxon>Micromonosporaceae</taxon>
        <taxon>Micromonospora</taxon>
    </lineage>
</organism>
<dbReference type="InterPro" id="IPR036291">
    <property type="entry name" value="NAD(P)-bd_dom_sf"/>
</dbReference>
<evidence type="ECO:0000259" key="1">
    <source>
        <dbReference type="PROSITE" id="PS50206"/>
    </source>
</evidence>
<dbReference type="Gene3D" id="3.90.180.10">
    <property type="entry name" value="Medium-chain alcohol dehydrogenases, catalytic domain"/>
    <property type="match status" value="1"/>
</dbReference>
<accession>A0A1C5ASA3</accession>
<dbReference type="SUPFAM" id="SSF50129">
    <property type="entry name" value="GroES-like"/>
    <property type="match status" value="1"/>
</dbReference>
<reference evidence="3" key="1">
    <citation type="submission" date="2016-06" db="EMBL/GenBank/DDBJ databases">
        <authorList>
            <person name="Varghese N."/>
            <person name="Submissions Spin"/>
        </authorList>
    </citation>
    <scope>NUCLEOTIDE SEQUENCE [LARGE SCALE GENOMIC DNA]</scope>
    <source>
        <strain evidence="3">DSM 44100</strain>
    </source>
</reference>
<dbReference type="InterPro" id="IPR011032">
    <property type="entry name" value="GroES-like_sf"/>
</dbReference>
<dbReference type="AlphaFoldDB" id="A0A1C5ASA3"/>
<name>A0A1C5ASA3_9ACTN</name>
<dbReference type="SMART" id="SM00829">
    <property type="entry name" value="PKS_ER"/>
    <property type="match status" value="1"/>
</dbReference>
<dbReference type="Gene3D" id="3.40.50.720">
    <property type="entry name" value="NAD(P)-binding Rossmann-like Domain"/>
    <property type="match status" value="1"/>
</dbReference>
<dbReference type="InterPro" id="IPR001763">
    <property type="entry name" value="Rhodanese-like_dom"/>
</dbReference>
<dbReference type="Proteomes" id="UP000198797">
    <property type="component" value="Unassembled WGS sequence"/>
</dbReference>
<evidence type="ECO:0000313" key="3">
    <source>
        <dbReference type="Proteomes" id="UP000198797"/>
    </source>
</evidence>
<keyword evidence="3" id="KW-1185">Reference proteome</keyword>
<dbReference type="Pfam" id="PF13602">
    <property type="entry name" value="ADH_zinc_N_2"/>
    <property type="match status" value="1"/>
</dbReference>
<dbReference type="PANTHER" id="PTHR44013:SF1">
    <property type="entry name" value="ZINC-TYPE ALCOHOL DEHYDROGENASE-LIKE PROTEIN C16A3.02C"/>
    <property type="match status" value="1"/>
</dbReference>
<dbReference type="Pfam" id="PF08240">
    <property type="entry name" value="ADH_N"/>
    <property type="match status" value="1"/>
</dbReference>
<dbReference type="InterPro" id="IPR020843">
    <property type="entry name" value="ER"/>
</dbReference>
<dbReference type="InterPro" id="IPR052733">
    <property type="entry name" value="Chloroplast_QOR"/>
</dbReference>
<dbReference type="PROSITE" id="PS50206">
    <property type="entry name" value="RHODANESE_3"/>
    <property type="match status" value="1"/>
</dbReference>
<dbReference type="RefSeq" id="WP_091253114.1">
    <property type="nucleotide sequence ID" value="NZ_FMCU01000024.1"/>
</dbReference>
<dbReference type="OrthoDB" id="9801186at2"/>
<sequence>MKAIRYHEFGSTDVLRHEEVERPVPGAGQVLVKVAATSFNPVDDHIRLGVLAEMIPTALPITPGLDVAGIVAELGDGVNGLQIGDPIIAMFPLDEHGGAAEYAIIAADLVTAAPRSITLTDAASLPLTGLAARQAAVELAGIRAGQTVLVHGAGGAVGSLVVQLALDAGAKVTAVDGGQHADRLSGYGAEKVVDRLDLDAGPAAVGGPFDVVVNHVRLAPEDLAKLTPYVADGGIVVSSAGPVPADEARSVRTAGVWVGPDASHLADLVSRVDNGLLKLHIADRRPLEELPAVHRDASNGKLLGKTVIVVA</sequence>
<gene>
    <name evidence="2" type="ORF">GA0070216_12452</name>
</gene>
<protein>
    <submittedName>
        <fullName evidence="2">NADPH:quinone reductase</fullName>
    </submittedName>
</protein>
<evidence type="ECO:0000313" key="2">
    <source>
        <dbReference type="EMBL" id="SCF47941.1"/>
    </source>
</evidence>
<dbReference type="PANTHER" id="PTHR44013">
    <property type="entry name" value="ZINC-TYPE ALCOHOL DEHYDROGENASE-LIKE PROTEIN C16A3.02C"/>
    <property type="match status" value="1"/>
</dbReference>
<feature type="domain" description="Rhodanese" evidence="1">
    <location>
        <begin position="134"/>
        <end position="191"/>
    </location>
</feature>